<evidence type="ECO:0000259" key="1">
    <source>
        <dbReference type="Pfam" id="PF25309"/>
    </source>
</evidence>
<evidence type="ECO:0000313" key="3">
    <source>
        <dbReference type="Proteomes" id="UP001289581"/>
    </source>
</evidence>
<dbReference type="Proteomes" id="UP001289581">
    <property type="component" value="Unassembled WGS sequence"/>
</dbReference>
<dbReference type="Pfam" id="PF25309">
    <property type="entry name" value="ELLD"/>
    <property type="match status" value="2"/>
</dbReference>
<feature type="domain" description="Endolysin-like" evidence="1">
    <location>
        <begin position="107"/>
        <end position="155"/>
    </location>
</feature>
<keyword evidence="3" id="KW-1185">Reference proteome</keyword>
<organism evidence="2 3">
    <name type="scientific">Actinomyces oris</name>
    <dbReference type="NCBI Taxonomy" id="544580"/>
    <lineage>
        <taxon>Bacteria</taxon>
        <taxon>Bacillati</taxon>
        <taxon>Actinomycetota</taxon>
        <taxon>Actinomycetes</taxon>
        <taxon>Actinomycetales</taxon>
        <taxon>Actinomycetaceae</taxon>
        <taxon>Actinomyces</taxon>
    </lineage>
</organism>
<name>A0AAW9L183_9ACTO</name>
<reference evidence="2 3" key="1">
    <citation type="submission" date="2023-06" db="EMBL/GenBank/DDBJ databases">
        <title>Actinomyces orist ORNL 0101 HMT-893 genome.</title>
        <authorList>
            <person name="Johnston C.D."/>
            <person name="Chen T."/>
            <person name="Dewhirst F.E."/>
        </authorList>
    </citation>
    <scope>NUCLEOTIDE SEQUENCE [LARGE SCALE GENOMIC DNA]</scope>
    <source>
        <strain evidence="2 3">ORNL 0101</strain>
    </source>
</reference>
<comment type="caution">
    <text evidence="2">The sequence shown here is derived from an EMBL/GenBank/DDBJ whole genome shotgun (WGS) entry which is preliminary data.</text>
</comment>
<protein>
    <recommendedName>
        <fullName evidence="1">Endolysin-like domain-containing protein</fullName>
    </recommendedName>
</protein>
<dbReference type="AlphaFoldDB" id="A0AAW9L183"/>
<dbReference type="SUPFAM" id="SSF54001">
    <property type="entry name" value="Cysteine proteinases"/>
    <property type="match status" value="1"/>
</dbReference>
<evidence type="ECO:0000313" key="2">
    <source>
        <dbReference type="EMBL" id="MEA1305649.1"/>
    </source>
</evidence>
<dbReference type="EMBL" id="JAXBCZ010000002">
    <property type="protein sequence ID" value="MEA1305649.1"/>
    <property type="molecule type" value="Genomic_DNA"/>
</dbReference>
<dbReference type="InterPro" id="IPR057370">
    <property type="entry name" value="ELLD"/>
</dbReference>
<dbReference type="Gene3D" id="3.90.1720.10">
    <property type="entry name" value="endopeptidase domain like (from Nostoc punctiforme)"/>
    <property type="match status" value="1"/>
</dbReference>
<dbReference type="RefSeq" id="WP_143225770.1">
    <property type="nucleotide sequence ID" value="NZ_JAXBCZ010000002.1"/>
</dbReference>
<proteinExistence type="predicted"/>
<sequence>MADPAYAAHRMRYYCETLNIGYSQPHRNNIYDGGEADCSSLVLRCCKDAGIPTGNAYSTRDMRREMIKAGWQVYNGVAATEASNLIPGDVLLAEGHHTCMYVGNGLIGEAAIDERGGIMGSAGGGQAGDQTGRETRVTALYSFPWTHVLRWPASASSGGKTTDHTKPNNHKEHDMNLIYTKDPHGKTLYAIVSGGVAGARIIDNTYGELSSYQRMLGDLRYAEYDFFNLLVSQAKERQNDLIKAIADTVAKTIKR</sequence>
<accession>A0AAW9L183</accession>
<gene>
    <name evidence="2" type="ORF">QU665_11330</name>
</gene>
<dbReference type="InterPro" id="IPR038765">
    <property type="entry name" value="Papain-like_cys_pep_sf"/>
</dbReference>
<feature type="domain" description="Endolysin-like" evidence="1">
    <location>
        <begin position="8"/>
        <end position="105"/>
    </location>
</feature>